<dbReference type="SUPFAM" id="SSF48452">
    <property type="entry name" value="TPR-like"/>
    <property type="match status" value="1"/>
</dbReference>
<comment type="caution">
    <text evidence="1">The sequence shown here is derived from an EMBL/GenBank/DDBJ whole genome shotgun (WGS) entry which is preliminary data.</text>
</comment>
<accession>S8CHX3</accession>
<reference evidence="1 2" key="1">
    <citation type="journal article" date="2013" name="BMC Genomics">
        <title>The miniature genome of a carnivorous plant Genlisea aurea contains a low number of genes and short non-coding sequences.</title>
        <authorList>
            <person name="Leushkin E.V."/>
            <person name="Sutormin R.A."/>
            <person name="Nabieva E.R."/>
            <person name="Penin A.A."/>
            <person name="Kondrashov A.S."/>
            <person name="Logacheva M.D."/>
        </authorList>
    </citation>
    <scope>NUCLEOTIDE SEQUENCE [LARGE SCALE GENOMIC DNA]</scope>
</reference>
<keyword evidence="2" id="KW-1185">Reference proteome</keyword>
<gene>
    <name evidence="1" type="ORF">M569_08177</name>
</gene>
<organism evidence="1 2">
    <name type="scientific">Genlisea aurea</name>
    <dbReference type="NCBI Taxonomy" id="192259"/>
    <lineage>
        <taxon>Eukaryota</taxon>
        <taxon>Viridiplantae</taxon>
        <taxon>Streptophyta</taxon>
        <taxon>Embryophyta</taxon>
        <taxon>Tracheophyta</taxon>
        <taxon>Spermatophyta</taxon>
        <taxon>Magnoliopsida</taxon>
        <taxon>eudicotyledons</taxon>
        <taxon>Gunneridae</taxon>
        <taxon>Pentapetalae</taxon>
        <taxon>asterids</taxon>
        <taxon>lamiids</taxon>
        <taxon>Lamiales</taxon>
        <taxon>Lentibulariaceae</taxon>
        <taxon>Genlisea</taxon>
    </lineage>
</organism>
<evidence type="ECO:0000313" key="1">
    <source>
        <dbReference type="EMBL" id="EPS66599.1"/>
    </source>
</evidence>
<dbReference type="Gene3D" id="1.25.40.10">
    <property type="entry name" value="Tetratricopeptide repeat domain"/>
    <property type="match status" value="1"/>
</dbReference>
<dbReference type="AlphaFoldDB" id="S8CHX3"/>
<dbReference type="EMBL" id="AUSU01003591">
    <property type="protein sequence ID" value="EPS66599.1"/>
    <property type="molecule type" value="Genomic_DNA"/>
</dbReference>
<sequence>MITLNACGSKPSAVNFRIDVGRRFLPYPPSDLQLSNTPRNLRLQSANFGDFNKPAAPRGGESFPDESFYTSVKAAVVGSITAAAAILLSRRYISSRTFLALQVPVETAAEAVTLTEEEMEKLGDVIAQSNDLAGLKRLREVETDRRKLPEAIGVLNKLILLQPEEPSWRILKAQFHDYNGEADAARYLFDEMLRENPTRIEPYHGLISTIFYNKSIGDLKYVERRAEEAIELCRERNSEKGVVDFKLLIADIRTLEKEFDSALRIYEELEALNGSDFRVYLGKGIVYSLMKRVNEAEQNFEKYWDLVPGDYPHAKYFERDVVSGSYLRRKTPPENGEAMAAAVAEK</sequence>
<dbReference type="Proteomes" id="UP000015453">
    <property type="component" value="Unassembled WGS sequence"/>
</dbReference>
<proteinExistence type="predicted"/>
<evidence type="ECO:0008006" key="3">
    <source>
        <dbReference type="Google" id="ProtNLM"/>
    </source>
</evidence>
<protein>
    <recommendedName>
        <fullName evidence="3">Chloroplast lumen common family protein</fullName>
    </recommendedName>
</protein>
<evidence type="ECO:0000313" key="2">
    <source>
        <dbReference type="Proteomes" id="UP000015453"/>
    </source>
</evidence>
<dbReference type="InterPro" id="IPR011990">
    <property type="entry name" value="TPR-like_helical_dom_sf"/>
</dbReference>
<name>S8CHX3_9LAMI</name>
<dbReference type="OrthoDB" id="66906at2759"/>